<name>A0ABY9BP67_VITVI</name>
<dbReference type="PANTHER" id="PTHR19338:SF0">
    <property type="entry name" value="MITOCHONDRIAL IMPORT INNER MEMBRANE TRANSLOCASE SUBUNIT TIM13"/>
    <property type="match status" value="1"/>
</dbReference>
<dbReference type="Pfam" id="PF00931">
    <property type="entry name" value="NB-ARC"/>
    <property type="match status" value="1"/>
</dbReference>
<evidence type="ECO:0000313" key="2">
    <source>
        <dbReference type="EMBL" id="WJZ84556.1"/>
    </source>
</evidence>
<dbReference type="PANTHER" id="PTHR19338">
    <property type="entry name" value="TRANSLOCASE OF INNER MITOCHONDRIAL MEMBRANE 13 HOMOLOG"/>
    <property type="match status" value="1"/>
</dbReference>
<dbReference type="InterPro" id="IPR027417">
    <property type="entry name" value="P-loop_NTPase"/>
</dbReference>
<sequence length="214" mass="24909">MWPKKPGHYNIGFDEQDEEISDELVDGKKWGKSFKKIGIVGIGGSGKTTLAKLVFTNRKVVYFFHYKIWICLSQRPTVRDGDVDLKEMVRDMLKQCGVKYDGLQDVDEDDLLENLKKWFDNHKVKERERESESNAGVIIITRLSHIPKQMGVHLHHMAPPMPEEVLWNRNFDEAYFLDRVVQKMKDEFIQQCDGLPLSAKILSEIIPNQMFGER</sequence>
<dbReference type="InterPro" id="IPR002182">
    <property type="entry name" value="NB-ARC"/>
</dbReference>
<evidence type="ECO:0000313" key="3">
    <source>
        <dbReference type="Proteomes" id="UP001227230"/>
    </source>
</evidence>
<proteinExistence type="predicted"/>
<accession>A0ABY9BP67</accession>
<feature type="domain" description="NB-ARC" evidence="1">
    <location>
        <begin position="18"/>
        <end position="122"/>
    </location>
</feature>
<dbReference type="Proteomes" id="UP001227230">
    <property type="component" value="Chromosome 3"/>
</dbReference>
<protein>
    <recommendedName>
        <fullName evidence="1">NB-ARC domain-containing protein</fullName>
    </recommendedName>
</protein>
<gene>
    <name evidence="2" type="ORF">VitviT2T_004156</name>
</gene>
<organism evidence="2 3">
    <name type="scientific">Vitis vinifera</name>
    <name type="common">Grape</name>
    <dbReference type="NCBI Taxonomy" id="29760"/>
    <lineage>
        <taxon>Eukaryota</taxon>
        <taxon>Viridiplantae</taxon>
        <taxon>Streptophyta</taxon>
        <taxon>Embryophyta</taxon>
        <taxon>Tracheophyta</taxon>
        <taxon>Spermatophyta</taxon>
        <taxon>Magnoliopsida</taxon>
        <taxon>eudicotyledons</taxon>
        <taxon>Gunneridae</taxon>
        <taxon>Pentapetalae</taxon>
        <taxon>rosids</taxon>
        <taxon>Vitales</taxon>
        <taxon>Vitaceae</taxon>
        <taxon>Viteae</taxon>
        <taxon>Vitis</taxon>
    </lineage>
</organism>
<dbReference type="SUPFAM" id="SSF52540">
    <property type="entry name" value="P-loop containing nucleoside triphosphate hydrolases"/>
    <property type="match status" value="1"/>
</dbReference>
<dbReference type="PRINTS" id="PR00364">
    <property type="entry name" value="DISEASERSIST"/>
</dbReference>
<reference evidence="2 3" key="1">
    <citation type="journal article" date="2023" name="Hortic Res">
        <title>The complete reference genome for grapevine (Vitis vinifera L.) genetics and breeding.</title>
        <authorList>
            <person name="Shi X."/>
            <person name="Cao S."/>
            <person name="Wang X."/>
            <person name="Huang S."/>
            <person name="Wang Y."/>
            <person name="Liu Z."/>
            <person name="Liu W."/>
            <person name="Leng X."/>
            <person name="Peng Y."/>
            <person name="Wang N."/>
            <person name="Wang Y."/>
            <person name="Ma Z."/>
            <person name="Xu X."/>
            <person name="Zhang F."/>
            <person name="Xue H."/>
            <person name="Zhong H."/>
            <person name="Wang Y."/>
            <person name="Zhang K."/>
            <person name="Velt A."/>
            <person name="Avia K."/>
            <person name="Holtgrawe D."/>
            <person name="Grimplet J."/>
            <person name="Matus J.T."/>
            <person name="Ware D."/>
            <person name="Wu X."/>
            <person name="Wang H."/>
            <person name="Liu C."/>
            <person name="Fang Y."/>
            <person name="Rustenholz C."/>
            <person name="Cheng Z."/>
            <person name="Xiao H."/>
            <person name="Zhou Y."/>
        </authorList>
    </citation>
    <scope>NUCLEOTIDE SEQUENCE [LARGE SCALE GENOMIC DNA]</scope>
    <source>
        <strain evidence="3">cv. Pinot noir / PN40024</strain>
        <tissue evidence="2">Leaf</tissue>
    </source>
</reference>
<dbReference type="Gene3D" id="3.40.50.300">
    <property type="entry name" value="P-loop containing nucleotide triphosphate hydrolases"/>
    <property type="match status" value="1"/>
</dbReference>
<dbReference type="EMBL" id="CP126650">
    <property type="protein sequence ID" value="WJZ84556.1"/>
    <property type="molecule type" value="Genomic_DNA"/>
</dbReference>
<evidence type="ECO:0000259" key="1">
    <source>
        <dbReference type="Pfam" id="PF00931"/>
    </source>
</evidence>
<keyword evidence="3" id="KW-1185">Reference proteome</keyword>